<dbReference type="InParanoid" id="K1R5M9"/>
<accession>K1R5M9</accession>
<protein>
    <submittedName>
        <fullName evidence="1">Uncharacterized protein</fullName>
    </submittedName>
</protein>
<dbReference type="EMBL" id="JH818926">
    <property type="protein sequence ID" value="EKC36505.1"/>
    <property type="molecule type" value="Genomic_DNA"/>
</dbReference>
<dbReference type="HOGENOM" id="CLU_2690257_0_0_1"/>
<organism evidence="1">
    <name type="scientific">Magallana gigas</name>
    <name type="common">Pacific oyster</name>
    <name type="synonym">Crassostrea gigas</name>
    <dbReference type="NCBI Taxonomy" id="29159"/>
    <lineage>
        <taxon>Eukaryota</taxon>
        <taxon>Metazoa</taxon>
        <taxon>Spiralia</taxon>
        <taxon>Lophotrochozoa</taxon>
        <taxon>Mollusca</taxon>
        <taxon>Bivalvia</taxon>
        <taxon>Autobranchia</taxon>
        <taxon>Pteriomorphia</taxon>
        <taxon>Ostreida</taxon>
        <taxon>Ostreoidea</taxon>
        <taxon>Ostreidae</taxon>
        <taxon>Magallana</taxon>
    </lineage>
</organism>
<proteinExistence type="predicted"/>
<sequence length="74" mass="8266">MWFNGYTESIMVQDFDDLRAQYYHGIITPSDVNNVDVTVSANALYGITNGILSGLVTTEVLEDPEIQVIIWNAN</sequence>
<name>K1R5M9_MAGGI</name>
<reference evidence="1" key="1">
    <citation type="journal article" date="2012" name="Nature">
        <title>The oyster genome reveals stress adaptation and complexity of shell formation.</title>
        <authorList>
            <person name="Zhang G."/>
            <person name="Fang X."/>
            <person name="Guo X."/>
            <person name="Li L."/>
            <person name="Luo R."/>
            <person name="Xu F."/>
            <person name="Yang P."/>
            <person name="Zhang L."/>
            <person name="Wang X."/>
            <person name="Qi H."/>
            <person name="Xiong Z."/>
            <person name="Que H."/>
            <person name="Xie Y."/>
            <person name="Holland P.W."/>
            <person name="Paps J."/>
            <person name="Zhu Y."/>
            <person name="Wu F."/>
            <person name="Chen Y."/>
            <person name="Wang J."/>
            <person name="Peng C."/>
            <person name="Meng J."/>
            <person name="Yang L."/>
            <person name="Liu J."/>
            <person name="Wen B."/>
            <person name="Zhang N."/>
            <person name="Huang Z."/>
            <person name="Zhu Q."/>
            <person name="Feng Y."/>
            <person name="Mount A."/>
            <person name="Hedgecock D."/>
            <person name="Xu Z."/>
            <person name="Liu Y."/>
            <person name="Domazet-Loso T."/>
            <person name="Du Y."/>
            <person name="Sun X."/>
            <person name="Zhang S."/>
            <person name="Liu B."/>
            <person name="Cheng P."/>
            <person name="Jiang X."/>
            <person name="Li J."/>
            <person name="Fan D."/>
            <person name="Wang W."/>
            <person name="Fu W."/>
            <person name="Wang T."/>
            <person name="Wang B."/>
            <person name="Zhang J."/>
            <person name="Peng Z."/>
            <person name="Li Y."/>
            <person name="Li N."/>
            <person name="Wang J."/>
            <person name="Chen M."/>
            <person name="He Y."/>
            <person name="Tan F."/>
            <person name="Song X."/>
            <person name="Zheng Q."/>
            <person name="Huang R."/>
            <person name="Yang H."/>
            <person name="Du X."/>
            <person name="Chen L."/>
            <person name="Yang M."/>
            <person name="Gaffney P.M."/>
            <person name="Wang S."/>
            <person name="Luo L."/>
            <person name="She Z."/>
            <person name="Ming Y."/>
            <person name="Huang W."/>
            <person name="Zhang S."/>
            <person name="Huang B."/>
            <person name="Zhang Y."/>
            <person name="Qu T."/>
            <person name="Ni P."/>
            <person name="Miao G."/>
            <person name="Wang J."/>
            <person name="Wang Q."/>
            <person name="Steinberg C.E."/>
            <person name="Wang H."/>
            <person name="Li N."/>
            <person name="Qian L."/>
            <person name="Zhang G."/>
            <person name="Li Y."/>
            <person name="Yang H."/>
            <person name="Liu X."/>
            <person name="Wang J."/>
            <person name="Yin Y."/>
            <person name="Wang J."/>
        </authorList>
    </citation>
    <scope>NUCLEOTIDE SEQUENCE [LARGE SCALE GENOMIC DNA]</scope>
    <source>
        <strain evidence="1">05x7-T-G4-1.051#20</strain>
    </source>
</reference>
<gene>
    <name evidence="1" type="ORF">CGI_10024670</name>
</gene>
<dbReference type="AlphaFoldDB" id="K1R5M9"/>
<evidence type="ECO:0000313" key="1">
    <source>
        <dbReference type="EMBL" id="EKC36505.1"/>
    </source>
</evidence>